<organism evidence="8 9">
    <name type="scientific">Lepidopterella palustris CBS 459.81</name>
    <dbReference type="NCBI Taxonomy" id="1314670"/>
    <lineage>
        <taxon>Eukaryota</taxon>
        <taxon>Fungi</taxon>
        <taxon>Dikarya</taxon>
        <taxon>Ascomycota</taxon>
        <taxon>Pezizomycotina</taxon>
        <taxon>Dothideomycetes</taxon>
        <taxon>Pleosporomycetidae</taxon>
        <taxon>Mytilinidiales</taxon>
        <taxon>Argynnaceae</taxon>
        <taxon>Lepidopterella</taxon>
    </lineage>
</organism>
<feature type="active site" description="Charge relay system" evidence="6">
    <location>
        <position position="229"/>
    </location>
</feature>
<feature type="active site" description="Charge relay system" evidence="6">
    <location>
        <position position="152"/>
    </location>
</feature>
<dbReference type="Proteomes" id="UP000250266">
    <property type="component" value="Unassembled WGS sequence"/>
</dbReference>
<dbReference type="EC" id="3.1.2.12" evidence="2 7"/>
<keyword evidence="7" id="KW-0963">Cytoplasm</keyword>
<dbReference type="GO" id="GO:0005829">
    <property type="term" value="C:cytosol"/>
    <property type="evidence" value="ECO:0007669"/>
    <property type="project" value="TreeGrafter"/>
</dbReference>
<evidence type="ECO:0000256" key="7">
    <source>
        <dbReference type="RuleBase" id="RU363068"/>
    </source>
</evidence>
<comment type="function">
    <text evidence="7">Serine hydrolase involved in the detoxification of formaldehyde.</text>
</comment>
<gene>
    <name evidence="8" type="ORF">K432DRAFT_409615</name>
</gene>
<dbReference type="GO" id="GO:0018738">
    <property type="term" value="F:S-formylglutathione hydrolase activity"/>
    <property type="evidence" value="ECO:0007669"/>
    <property type="project" value="UniProtKB-EC"/>
</dbReference>
<dbReference type="AlphaFoldDB" id="A0A8E2DZU6"/>
<evidence type="ECO:0000313" key="9">
    <source>
        <dbReference type="Proteomes" id="UP000250266"/>
    </source>
</evidence>
<dbReference type="OrthoDB" id="420518at2759"/>
<accession>A0A8E2DZU6</accession>
<evidence type="ECO:0000256" key="4">
    <source>
        <dbReference type="ARBA" id="ARBA00022487"/>
    </source>
</evidence>
<dbReference type="GO" id="GO:0046294">
    <property type="term" value="P:formaldehyde catabolic process"/>
    <property type="evidence" value="ECO:0007669"/>
    <property type="project" value="InterPro"/>
</dbReference>
<proteinExistence type="inferred from homology"/>
<dbReference type="Gene3D" id="3.40.50.1820">
    <property type="entry name" value="alpha/beta hydrolase"/>
    <property type="match status" value="1"/>
</dbReference>
<dbReference type="PANTHER" id="PTHR10061">
    <property type="entry name" value="S-FORMYLGLUTATHIONE HYDROLASE"/>
    <property type="match status" value="1"/>
</dbReference>
<evidence type="ECO:0000313" key="8">
    <source>
        <dbReference type="EMBL" id="OCK74736.1"/>
    </source>
</evidence>
<dbReference type="Pfam" id="PF00756">
    <property type="entry name" value="Esterase"/>
    <property type="match status" value="1"/>
</dbReference>
<comment type="subcellular location">
    <subcellularLocation>
        <location evidence="7">Cytoplasm</location>
    </subcellularLocation>
</comment>
<sequence length="287" mass="31540">MSFNTTATIASFGGKLLKLTHKASSTNCDMALNLYLPPQASKPGSKVPVLFYLSGLTCTGDNCAEKGFFQHSASQKGIAIVYPDTSPRGLKIEGEDDAYDFGSGAGFYVNATKEPWTKGYNMYTYITEELPKALFSSFDELDSERVSITGHSMGGHGALTLFLKNPGLYKSVSAFAPIANPTNCPWGQKAFKGYFGEDQQGKWKEHDATELVKQWKGPLDILIDVGTGDNFYKQGQLLPENFMKAAKEAGNDKNINLRMQPDYDHSYFFISTFADDHVAHAAKYLLA</sequence>
<dbReference type="SUPFAM" id="SSF53474">
    <property type="entry name" value="alpha/beta-Hydrolases"/>
    <property type="match status" value="1"/>
</dbReference>
<evidence type="ECO:0000256" key="2">
    <source>
        <dbReference type="ARBA" id="ARBA00012479"/>
    </source>
</evidence>
<dbReference type="InterPro" id="IPR014186">
    <property type="entry name" value="S-formylglutathione_hydrol"/>
</dbReference>
<evidence type="ECO:0000256" key="5">
    <source>
        <dbReference type="ARBA" id="ARBA00022801"/>
    </source>
</evidence>
<keyword evidence="4 7" id="KW-0719">Serine esterase</keyword>
<feature type="active site" description="Charge relay system" evidence="6">
    <location>
        <position position="265"/>
    </location>
</feature>
<keyword evidence="5 7" id="KW-0378">Hydrolase</keyword>
<dbReference type="InterPro" id="IPR000801">
    <property type="entry name" value="Esterase-like"/>
</dbReference>
<reference evidence="8 9" key="1">
    <citation type="journal article" date="2016" name="Nat. Commun.">
        <title>Ectomycorrhizal ecology is imprinted in the genome of the dominant symbiotic fungus Cenococcum geophilum.</title>
        <authorList>
            <consortium name="DOE Joint Genome Institute"/>
            <person name="Peter M."/>
            <person name="Kohler A."/>
            <person name="Ohm R.A."/>
            <person name="Kuo A."/>
            <person name="Krutzmann J."/>
            <person name="Morin E."/>
            <person name="Arend M."/>
            <person name="Barry K.W."/>
            <person name="Binder M."/>
            <person name="Choi C."/>
            <person name="Clum A."/>
            <person name="Copeland A."/>
            <person name="Grisel N."/>
            <person name="Haridas S."/>
            <person name="Kipfer T."/>
            <person name="LaButti K."/>
            <person name="Lindquist E."/>
            <person name="Lipzen A."/>
            <person name="Maire R."/>
            <person name="Meier B."/>
            <person name="Mihaltcheva S."/>
            <person name="Molinier V."/>
            <person name="Murat C."/>
            <person name="Poggeler S."/>
            <person name="Quandt C.A."/>
            <person name="Sperisen C."/>
            <person name="Tritt A."/>
            <person name="Tisserant E."/>
            <person name="Crous P.W."/>
            <person name="Henrissat B."/>
            <person name="Nehls U."/>
            <person name="Egli S."/>
            <person name="Spatafora J.W."/>
            <person name="Grigoriev I.V."/>
            <person name="Martin F.M."/>
        </authorList>
    </citation>
    <scope>NUCLEOTIDE SEQUENCE [LARGE SCALE GENOMIC DNA]</scope>
    <source>
        <strain evidence="8 9">CBS 459.81</strain>
    </source>
</reference>
<comment type="similarity">
    <text evidence="1 7">Belongs to the esterase D family.</text>
</comment>
<evidence type="ECO:0000256" key="1">
    <source>
        <dbReference type="ARBA" id="ARBA00005622"/>
    </source>
</evidence>
<dbReference type="EMBL" id="KV745424">
    <property type="protein sequence ID" value="OCK74736.1"/>
    <property type="molecule type" value="Genomic_DNA"/>
</dbReference>
<dbReference type="NCBIfam" id="TIGR02821">
    <property type="entry name" value="fghA_ester_D"/>
    <property type="match status" value="1"/>
</dbReference>
<dbReference type="FunFam" id="3.40.50.1820:FF:000002">
    <property type="entry name" value="S-formylglutathione hydrolase"/>
    <property type="match status" value="1"/>
</dbReference>
<protein>
    <recommendedName>
        <fullName evidence="3 7">S-formylglutathione hydrolase</fullName>
        <ecNumber evidence="2 7">3.1.2.12</ecNumber>
    </recommendedName>
</protein>
<name>A0A8E2DZU6_9PEZI</name>
<evidence type="ECO:0000256" key="3">
    <source>
        <dbReference type="ARBA" id="ARBA00016774"/>
    </source>
</evidence>
<dbReference type="GO" id="GO:0052689">
    <property type="term" value="F:carboxylic ester hydrolase activity"/>
    <property type="evidence" value="ECO:0007669"/>
    <property type="project" value="UniProtKB-KW"/>
</dbReference>
<comment type="catalytic activity">
    <reaction evidence="7">
        <text>S-formylglutathione + H2O = formate + glutathione + H(+)</text>
        <dbReference type="Rhea" id="RHEA:14961"/>
        <dbReference type="ChEBI" id="CHEBI:15377"/>
        <dbReference type="ChEBI" id="CHEBI:15378"/>
        <dbReference type="ChEBI" id="CHEBI:15740"/>
        <dbReference type="ChEBI" id="CHEBI:57688"/>
        <dbReference type="ChEBI" id="CHEBI:57925"/>
        <dbReference type="EC" id="3.1.2.12"/>
    </reaction>
</comment>
<evidence type="ECO:0000256" key="6">
    <source>
        <dbReference type="PIRSR" id="PIRSR614186-1"/>
    </source>
</evidence>
<dbReference type="InterPro" id="IPR029058">
    <property type="entry name" value="AB_hydrolase_fold"/>
</dbReference>
<keyword evidence="9" id="KW-1185">Reference proteome</keyword>
<dbReference type="PANTHER" id="PTHR10061:SF0">
    <property type="entry name" value="S-FORMYLGLUTATHIONE HYDROLASE"/>
    <property type="match status" value="1"/>
</dbReference>